<evidence type="ECO:0000256" key="12">
    <source>
        <dbReference type="ARBA" id="ARBA00023242"/>
    </source>
</evidence>
<comment type="subcellular location">
    <subcellularLocation>
        <location evidence="2 14">Nucleus</location>
    </subcellularLocation>
</comment>
<feature type="coiled-coil region" evidence="15">
    <location>
        <begin position="358"/>
        <end position="419"/>
    </location>
</feature>
<dbReference type="SMART" id="SM00184">
    <property type="entry name" value="RING"/>
    <property type="match status" value="1"/>
</dbReference>
<evidence type="ECO:0000256" key="15">
    <source>
        <dbReference type="SAM" id="Coils"/>
    </source>
</evidence>
<evidence type="ECO:0000256" key="9">
    <source>
        <dbReference type="ARBA" id="ARBA00022833"/>
    </source>
</evidence>
<evidence type="ECO:0000256" key="7">
    <source>
        <dbReference type="ARBA" id="ARBA00022771"/>
    </source>
</evidence>
<feature type="region of interest" description="Disordered" evidence="16">
    <location>
        <begin position="195"/>
        <end position="239"/>
    </location>
</feature>
<keyword evidence="10 14" id="KW-0156">Chromatin regulator</keyword>
<dbReference type="GO" id="GO:0008270">
    <property type="term" value="F:zinc ion binding"/>
    <property type="evidence" value="ECO:0007669"/>
    <property type="project" value="UniProtKB-KW"/>
</dbReference>
<sequence length="694" mass="79905">MTTEPPSKKLKLSDPSEPLTQHDVINFQKEALYRCMNEKKVSLNAVKEQYEVSKKNFVDVSTKLSNLMALIITLANFLKVISQEKKNAEDEDICIKMATSDENEVIQLSDSFMRILTKYLTESGASSVSDNERLSRLAVELKELQTVKKELQYKNNALMEEMSSLKSYYETLLKKFDREDSQTIKRVFKKELEGDKENDMDEKDGSVKTETSVVKTESKQSSTEPGTISEGDKHVTSDTNDINQKKIVAEYEMKVSDLQNEIHELKIVIEEVEKFKNSNNEKITNLEKQLSAVNAISTASVGFSDADMEAMKAKIDFLVKENNNLKQINDSFLGKFQQLSSDKEIFNNKITNEFKTSLEELQSQNLTMEKDLVRIRAVRDDLLSKLSILEAETKTPVILEDLRKAMDLSSEQWKKIENRSDSNSENLLLKELQEMESAFKELTQIKNKKYSELINQESLIAKLKVEKTKADQKYFAAMRSKDPILIENKNMSKTITKTNELILQMKDAEKLLQQKIENLYKQLQLSQNNEKRLIDSTKSESLKIIDLNSQINKSEKKISILKTENLNLIDGLNKLKNKNNELETENKVLTQRNSNTEEKCKKLHKKLLSFSGDRSDKKRHYEGEDEDSLVQELENFRTLVYCSLCSKNWKNMAIKTCGHVFCEDCCNERLAARMRKCPTCNYPFSSNDLLPIHL</sequence>
<dbReference type="InterPro" id="IPR013083">
    <property type="entry name" value="Znf_RING/FYVE/PHD"/>
</dbReference>
<keyword evidence="5 14" id="KW-0808">Transferase</keyword>
<feature type="coiled-coil region" evidence="15">
    <location>
        <begin position="134"/>
        <end position="161"/>
    </location>
</feature>
<reference evidence="18 19" key="1">
    <citation type="submission" date="2020-11" db="EMBL/GenBank/DDBJ databases">
        <title>Kefir isolates.</title>
        <authorList>
            <person name="Marcisauskas S."/>
            <person name="Kim Y."/>
            <person name="Blasche S."/>
        </authorList>
    </citation>
    <scope>NUCLEOTIDE SEQUENCE [LARGE SCALE GENOMIC DNA]</scope>
    <source>
        <strain evidence="18 19">OG2</strain>
    </source>
</reference>
<dbReference type="Pfam" id="PF08647">
    <property type="entry name" value="BRE1"/>
    <property type="match status" value="1"/>
</dbReference>
<dbReference type="OrthoDB" id="654191at2759"/>
<dbReference type="Pfam" id="PF13923">
    <property type="entry name" value="zf-C3HC4_2"/>
    <property type="match status" value="1"/>
</dbReference>
<dbReference type="Gene3D" id="3.30.40.10">
    <property type="entry name" value="Zinc/RING finger domain, C3HC4 (zinc finger)"/>
    <property type="match status" value="1"/>
</dbReference>
<dbReference type="PANTHER" id="PTHR23163">
    <property type="entry name" value="RING FINGER PROTEIN-RELATED"/>
    <property type="match status" value="1"/>
</dbReference>
<dbReference type="GO" id="GO:0016567">
    <property type="term" value="P:protein ubiquitination"/>
    <property type="evidence" value="ECO:0007669"/>
    <property type="project" value="UniProtKB-UniRule"/>
</dbReference>
<dbReference type="GO" id="GO:0033503">
    <property type="term" value="C:HULC complex"/>
    <property type="evidence" value="ECO:0007669"/>
    <property type="project" value="TreeGrafter"/>
</dbReference>
<feature type="coiled-coil region" evidence="15">
    <location>
        <begin position="498"/>
        <end position="606"/>
    </location>
</feature>
<dbReference type="Proteomes" id="UP000750334">
    <property type="component" value="Unassembled WGS sequence"/>
</dbReference>
<dbReference type="GO" id="GO:0061630">
    <property type="term" value="F:ubiquitin protein ligase activity"/>
    <property type="evidence" value="ECO:0007669"/>
    <property type="project" value="UniProtKB-EC"/>
</dbReference>
<dbReference type="CDD" id="cd16499">
    <property type="entry name" value="RING-HC_Bre1-like"/>
    <property type="match status" value="1"/>
</dbReference>
<comment type="pathway">
    <text evidence="3 14">Protein modification; protein ubiquitination.</text>
</comment>
<dbReference type="EC" id="2.3.2.27" evidence="14"/>
<evidence type="ECO:0000313" key="19">
    <source>
        <dbReference type="Proteomes" id="UP000750334"/>
    </source>
</evidence>
<dbReference type="InterPro" id="IPR001841">
    <property type="entry name" value="Znf_RING"/>
</dbReference>
<evidence type="ECO:0000256" key="5">
    <source>
        <dbReference type="ARBA" id="ARBA00022679"/>
    </source>
</evidence>
<feature type="compositionally biased region" description="Polar residues" evidence="16">
    <location>
        <begin position="208"/>
        <end position="226"/>
    </location>
</feature>
<evidence type="ECO:0000256" key="14">
    <source>
        <dbReference type="RuleBase" id="RU365038"/>
    </source>
</evidence>
<dbReference type="AlphaFoldDB" id="A0A9P6WE88"/>
<keyword evidence="11 14" id="KW-0175">Coiled coil</keyword>
<comment type="similarity">
    <text evidence="4 14">Belongs to the BRE1 family.</text>
</comment>
<dbReference type="SUPFAM" id="SSF57850">
    <property type="entry name" value="RING/U-box"/>
    <property type="match status" value="1"/>
</dbReference>
<dbReference type="GO" id="GO:0005634">
    <property type="term" value="C:nucleus"/>
    <property type="evidence" value="ECO:0007669"/>
    <property type="project" value="UniProtKB-SubCell"/>
</dbReference>
<evidence type="ECO:0000256" key="6">
    <source>
        <dbReference type="ARBA" id="ARBA00022723"/>
    </source>
</evidence>
<protein>
    <recommendedName>
        <fullName evidence="14">E3 ubiquitin protein ligase</fullName>
        <ecNumber evidence="14">2.3.2.27</ecNumber>
    </recommendedName>
</protein>
<comment type="caution">
    <text evidence="18">The sequence shown here is derived from an EMBL/GenBank/DDBJ whole genome shotgun (WGS) entry which is preliminary data.</text>
</comment>
<evidence type="ECO:0000256" key="1">
    <source>
        <dbReference type="ARBA" id="ARBA00000900"/>
    </source>
</evidence>
<dbReference type="GO" id="GO:0006950">
    <property type="term" value="P:response to stress"/>
    <property type="evidence" value="ECO:0007669"/>
    <property type="project" value="UniProtKB-ARBA"/>
</dbReference>
<dbReference type="EMBL" id="PUHR01000018">
    <property type="protein sequence ID" value="KAG0670880.1"/>
    <property type="molecule type" value="Genomic_DNA"/>
</dbReference>
<accession>A0A9P6WE88</accession>
<dbReference type="PROSITE" id="PS50089">
    <property type="entry name" value="ZF_RING_2"/>
    <property type="match status" value="1"/>
</dbReference>
<organism evidence="18 19">
    <name type="scientific">Maudiozyma exigua</name>
    <name type="common">Yeast</name>
    <name type="synonym">Kazachstania exigua</name>
    <dbReference type="NCBI Taxonomy" id="34358"/>
    <lineage>
        <taxon>Eukaryota</taxon>
        <taxon>Fungi</taxon>
        <taxon>Dikarya</taxon>
        <taxon>Ascomycota</taxon>
        <taxon>Saccharomycotina</taxon>
        <taxon>Saccharomycetes</taxon>
        <taxon>Saccharomycetales</taxon>
        <taxon>Saccharomycetaceae</taxon>
        <taxon>Maudiozyma</taxon>
    </lineage>
</organism>
<evidence type="ECO:0000256" key="2">
    <source>
        <dbReference type="ARBA" id="ARBA00004123"/>
    </source>
</evidence>
<keyword evidence="9 14" id="KW-0862">Zinc</keyword>
<gene>
    <name evidence="18" type="primary">BRE1</name>
    <name evidence="18" type="ORF">C6P45_001645</name>
</gene>
<evidence type="ECO:0000256" key="11">
    <source>
        <dbReference type="ARBA" id="ARBA00023054"/>
    </source>
</evidence>
<dbReference type="PANTHER" id="PTHR23163:SF0">
    <property type="entry name" value="E3 UBIQUITIN-PROTEIN LIGASE BRE1"/>
    <property type="match status" value="1"/>
</dbReference>
<evidence type="ECO:0000259" key="17">
    <source>
        <dbReference type="PROSITE" id="PS50089"/>
    </source>
</evidence>
<evidence type="ECO:0000256" key="3">
    <source>
        <dbReference type="ARBA" id="ARBA00004906"/>
    </source>
</evidence>
<evidence type="ECO:0000313" key="18">
    <source>
        <dbReference type="EMBL" id="KAG0670880.1"/>
    </source>
</evidence>
<evidence type="ECO:0000256" key="10">
    <source>
        <dbReference type="ARBA" id="ARBA00022853"/>
    </source>
</evidence>
<evidence type="ECO:0000256" key="16">
    <source>
        <dbReference type="SAM" id="MobiDB-lite"/>
    </source>
</evidence>
<feature type="domain" description="RING-type" evidence="17">
    <location>
        <begin position="642"/>
        <end position="681"/>
    </location>
</feature>
<dbReference type="FunFam" id="3.30.40.10:FF:000414">
    <property type="entry name" value="E3 ubiquitin protein ligase"/>
    <property type="match status" value="1"/>
</dbReference>
<evidence type="ECO:0000256" key="13">
    <source>
        <dbReference type="PROSITE-ProRule" id="PRU00175"/>
    </source>
</evidence>
<comment type="catalytic activity">
    <reaction evidence="1 14">
        <text>S-ubiquitinyl-[E2 ubiquitin-conjugating enzyme]-L-cysteine + [acceptor protein]-L-lysine = [E2 ubiquitin-conjugating enzyme]-L-cysteine + N(6)-ubiquitinyl-[acceptor protein]-L-lysine.</text>
        <dbReference type="EC" id="2.3.2.27"/>
    </reaction>
</comment>
<keyword evidence="8 14" id="KW-0833">Ubl conjugation pathway</keyword>
<keyword evidence="6 14" id="KW-0479">Metal-binding</keyword>
<evidence type="ECO:0000256" key="8">
    <source>
        <dbReference type="ARBA" id="ARBA00022786"/>
    </source>
</evidence>
<keyword evidence="7 13" id="KW-0863">Zinc-finger</keyword>
<feature type="compositionally biased region" description="Basic and acidic residues" evidence="16">
    <location>
        <begin position="195"/>
        <end position="207"/>
    </location>
</feature>
<name>A0A9P6WE88_MAUEX</name>
<feature type="coiled-coil region" evidence="15">
    <location>
        <begin position="248"/>
        <end position="328"/>
    </location>
</feature>
<proteinExistence type="inferred from homology"/>
<dbReference type="GO" id="GO:0006325">
    <property type="term" value="P:chromatin organization"/>
    <property type="evidence" value="ECO:0007669"/>
    <property type="project" value="UniProtKB-KW"/>
</dbReference>
<keyword evidence="19" id="KW-1185">Reference proteome</keyword>
<dbReference type="InterPro" id="IPR013956">
    <property type="entry name" value="E3_ubiquit_lig_Bre1"/>
</dbReference>
<evidence type="ECO:0000256" key="4">
    <source>
        <dbReference type="ARBA" id="ARBA00005555"/>
    </source>
</evidence>
<keyword evidence="12 14" id="KW-0539">Nucleus</keyword>